<dbReference type="STRING" id="5353.A0A1Q3EQK8"/>
<evidence type="ECO:0000313" key="2">
    <source>
        <dbReference type="Proteomes" id="UP000188533"/>
    </source>
</evidence>
<sequence>MKTSKPNLLPKMVACCGLTASYDPRIETYLSRTGYSGGGGTNVAEIAKTLFNMTFSTLDEEQRQKVITTQELSQTWENKHHLVPPAVYSRRCTKETLDLSPHLPLPCNECLTVYKSRAFKNAIRRQKPSAKNYIHTNHRFRPKVLGEIYALSVGTKELIEEQSKKSPFVRYALGVLQGKYDDKVFEGLTKAMLIRNEKEENGIGLQNFKYSPAYDEFTNIMRITSPSAFRVLREWFPARTSESFRQKESRKPRFPMEICDHTFEMAVAHLQSLGYKGPVGLCCDDAKLFASLRLYWDSGKKKHFLIGGSDGAVEVSDPDSVEQVIRDAKIQKATKIRIWCLTLQAPKSGPIVLYAMPLGTSLTAEKLEPYSQRLIRGLINSKIQVVSYACDGTEIERKIQALLVTNGDSRIEYAIAPPKSSGDVLKCVVPIFDSQPVAMIQDSKHALKTFRNNLYSGARLLVLGNHSLFYAQIHKLAHDPGTPLYRRDVEKLDRQDDNAATRLFSADTLQFLGNQNPEWVGLAVYLFIFGELVDAYQSRRINHAERLAMVLRAWYFLKLWDTFLDTAGYKKEYLLSRECLDITRILIEGYVSLLVIYRDHMSEQVPLIPHLHSSETCEHCIGESRKIVKDFCYADFLYMIPKLHVAVRQANLRARAANGKARASGYCHTYFDNSGLDPLLLAVFPDDDQIHTRIVPIAFDEADQLFVALGIQPSRLRSLHSLRQRGTVQLPSISFWYKERQLDEEMEFDEDDSSIFDPLSEADELQQLLQRSESDEVQSAGTQKQLEIIQSLNYAAAALHVDEHMKVQAFADQVEDDDEVDEECLELHHYWTANVTAPPLHPVVTMPSIFGQQGIPVTASSFDYSILVDLRRAHQTYQAEHGVRTTQSVQVPNKDSAHMKIIKAMRDILKETQERGLTTGLGRSFRTKALGSKADVPIQMGNSANAAAVASSDANAIARKRRETFTKAKLNRLNEIVNARVNALAPLKAGDYVLVAASPAGNNDIYLGKVLTSYAKGGGKYGKHDAVIDSKSNISAFSNIAVQLFERSCDGAFKSITEAAALLESVSYALLPSIQVLSRVQQPTITGSDTNLQARLCAEDDEIFIDIQRDKTNVFQAIALFKKRSKKDATEDL</sequence>
<dbReference type="Proteomes" id="UP000188533">
    <property type="component" value="Unassembled WGS sequence"/>
</dbReference>
<evidence type="ECO:0000313" key="1">
    <source>
        <dbReference type="EMBL" id="GAW09489.1"/>
    </source>
</evidence>
<protein>
    <submittedName>
        <fullName evidence="1">Uncharacterized protein</fullName>
    </submittedName>
</protein>
<reference evidence="1 2" key="2">
    <citation type="submission" date="2017-02" db="EMBL/GenBank/DDBJ databases">
        <title>A genome survey and senescence transcriptome analysis in Lentinula edodes.</title>
        <authorList>
            <person name="Sakamoto Y."/>
            <person name="Nakade K."/>
            <person name="Sato S."/>
            <person name="Yoshida Y."/>
            <person name="Miyazaki K."/>
            <person name="Natsume S."/>
            <person name="Konno N."/>
        </authorList>
    </citation>
    <scope>NUCLEOTIDE SEQUENCE [LARGE SCALE GENOMIC DNA]</scope>
    <source>
        <strain evidence="1 2">NBRC 111202</strain>
    </source>
</reference>
<dbReference type="AlphaFoldDB" id="A0A1Q3EQK8"/>
<dbReference type="EMBL" id="BDGU01001100">
    <property type="protein sequence ID" value="GAW09489.1"/>
    <property type="molecule type" value="Genomic_DNA"/>
</dbReference>
<accession>A0A1Q3EQK8</accession>
<gene>
    <name evidence="1" type="ORF">LENED_011645</name>
</gene>
<proteinExistence type="predicted"/>
<comment type="caution">
    <text evidence="1">The sequence shown here is derived from an EMBL/GenBank/DDBJ whole genome shotgun (WGS) entry which is preliminary data.</text>
</comment>
<keyword evidence="2" id="KW-1185">Reference proteome</keyword>
<name>A0A1Q3EQK8_LENED</name>
<organism evidence="1 2">
    <name type="scientific">Lentinula edodes</name>
    <name type="common">Shiitake mushroom</name>
    <name type="synonym">Lentinus edodes</name>
    <dbReference type="NCBI Taxonomy" id="5353"/>
    <lineage>
        <taxon>Eukaryota</taxon>
        <taxon>Fungi</taxon>
        <taxon>Dikarya</taxon>
        <taxon>Basidiomycota</taxon>
        <taxon>Agaricomycotina</taxon>
        <taxon>Agaricomycetes</taxon>
        <taxon>Agaricomycetidae</taxon>
        <taxon>Agaricales</taxon>
        <taxon>Marasmiineae</taxon>
        <taxon>Omphalotaceae</taxon>
        <taxon>Lentinula</taxon>
    </lineage>
</organism>
<reference evidence="1 2" key="1">
    <citation type="submission" date="2016-08" db="EMBL/GenBank/DDBJ databases">
        <authorList>
            <consortium name="Lentinula edodes genome sequencing consortium"/>
            <person name="Sakamoto Y."/>
            <person name="Nakade K."/>
            <person name="Sato S."/>
            <person name="Yoshida Y."/>
            <person name="Miyazaki K."/>
            <person name="Natsume S."/>
            <person name="Konno N."/>
        </authorList>
    </citation>
    <scope>NUCLEOTIDE SEQUENCE [LARGE SCALE GENOMIC DNA]</scope>
    <source>
        <strain evidence="1 2">NBRC 111202</strain>
    </source>
</reference>